<proteinExistence type="predicted"/>
<feature type="compositionally biased region" description="Low complexity" evidence="1">
    <location>
        <begin position="16"/>
        <end position="31"/>
    </location>
</feature>
<dbReference type="Proteomes" id="UP000266272">
    <property type="component" value="Unassembled WGS sequence"/>
</dbReference>
<keyword evidence="3" id="KW-1185">Reference proteome</keyword>
<gene>
    <name evidence="2" type="ORF">TARUN_5505</name>
</gene>
<evidence type="ECO:0000313" key="3">
    <source>
        <dbReference type="Proteomes" id="UP000266272"/>
    </source>
</evidence>
<accession>A0A395NKU9</accession>
<dbReference type="AlphaFoldDB" id="A0A395NKU9"/>
<evidence type="ECO:0000313" key="2">
    <source>
        <dbReference type="EMBL" id="RFU76702.1"/>
    </source>
</evidence>
<feature type="region of interest" description="Disordered" evidence="1">
    <location>
        <begin position="1"/>
        <end position="33"/>
    </location>
</feature>
<reference evidence="2 3" key="1">
    <citation type="journal article" date="2018" name="PLoS Pathog.">
        <title>Evolution of structural diversity of trichothecenes, a family of toxins produced by plant pathogenic and entomopathogenic fungi.</title>
        <authorList>
            <person name="Proctor R.H."/>
            <person name="McCormick S.P."/>
            <person name="Kim H.S."/>
            <person name="Cardoza R.E."/>
            <person name="Stanley A.M."/>
            <person name="Lindo L."/>
            <person name="Kelly A."/>
            <person name="Brown D.W."/>
            <person name="Lee T."/>
            <person name="Vaughan M.M."/>
            <person name="Alexander N.J."/>
            <person name="Busman M."/>
            <person name="Gutierrez S."/>
        </authorList>
    </citation>
    <scope>NUCLEOTIDE SEQUENCE [LARGE SCALE GENOMIC DNA]</scope>
    <source>
        <strain evidence="2 3">IBT 40837</strain>
    </source>
</reference>
<name>A0A395NKU9_TRIAR</name>
<organism evidence="2 3">
    <name type="scientific">Trichoderma arundinaceum</name>
    <dbReference type="NCBI Taxonomy" id="490622"/>
    <lineage>
        <taxon>Eukaryota</taxon>
        <taxon>Fungi</taxon>
        <taxon>Dikarya</taxon>
        <taxon>Ascomycota</taxon>
        <taxon>Pezizomycotina</taxon>
        <taxon>Sordariomycetes</taxon>
        <taxon>Hypocreomycetidae</taxon>
        <taxon>Hypocreales</taxon>
        <taxon>Hypocreaceae</taxon>
        <taxon>Trichoderma</taxon>
    </lineage>
</organism>
<protein>
    <submittedName>
        <fullName evidence="2">Uncharacterized protein</fullName>
    </submittedName>
</protein>
<comment type="caution">
    <text evidence="2">The sequence shown here is derived from an EMBL/GenBank/DDBJ whole genome shotgun (WGS) entry which is preliminary data.</text>
</comment>
<evidence type="ECO:0000256" key="1">
    <source>
        <dbReference type="SAM" id="MobiDB-lite"/>
    </source>
</evidence>
<dbReference type="EMBL" id="PXOA01000331">
    <property type="protein sequence ID" value="RFU76702.1"/>
    <property type="molecule type" value="Genomic_DNA"/>
</dbReference>
<sequence length="100" mass="10819">MPWHQSSAPGAWPTEAASGFASGPRRSGSSSVPANTAALTSIIKSQQQPEPEYLCLTGKAEYHCMEYLCGAREAFCHRRVLVPRQTDFACGLVACLRMST</sequence>